<evidence type="ECO:0000256" key="6">
    <source>
        <dbReference type="ARBA" id="ARBA00023295"/>
    </source>
</evidence>
<reference evidence="8 9" key="1">
    <citation type="submission" date="2019-03" db="EMBL/GenBank/DDBJ databases">
        <title>Genomic Encyclopedia of Type Strains, Phase IV (KMG-IV): sequencing the most valuable type-strain genomes for metagenomic binning, comparative biology and taxonomic classification.</title>
        <authorList>
            <person name="Goeker M."/>
        </authorList>
    </citation>
    <scope>NUCLEOTIDE SEQUENCE [LARGE SCALE GENOMIC DNA]</scope>
    <source>
        <strain evidence="8 9">DSM 100556</strain>
    </source>
</reference>
<dbReference type="SMART" id="SM00812">
    <property type="entry name" value="Alpha_L_fucos"/>
    <property type="match status" value="1"/>
</dbReference>
<keyword evidence="6" id="KW-0326">Glycosidase</keyword>
<accession>A0A4R1R6I6</accession>
<dbReference type="PRINTS" id="PR00741">
    <property type="entry name" value="GLHYDRLASE29"/>
</dbReference>
<dbReference type="InterPro" id="IPR000933">
    <property type="entry name" value="Glyco_hydro_29"/>
</dbReference>
<dbReference type="AlphaFoldDB" id="A0A4R1R6I6"/>
<comment type="caution">
    <text evidence="8">The sequence shown here is derived from an EMBL/GenBank/DDBJ whole genome shotgun (WGS) entry which is preliminary data.</text>
</comment>
<dbReference type="InterPro" id="IPR016286">
    <property type="entry name" value="FUC_metazoa-typ"/>
</dbReference>
<proteinExistence type="inferred from homology"/>
<gene>
    <name evidence="8" type="ORF">EDD76_101281</name>
</gene>
<dbReference type="OrthoDB" id="107551at2"/>
<dbReference type="PIRSF" id="PIRSF001092">
    <property type="entry name" value="Alpha-L-fucosidase"/>
    <property type="match status" value="1"/>
</dbReference>
<comment type="function">
    <text evidence="1">Alpha-L-fucosidase is responsible for hydrolyzing the alpha-1,6-linked fucose joined to the reducing-end N-acetylglucosamine of the carbohydrate moieties of glycoproteins.</text>
</comment>
<dbReference type="GO" id="GO:0006004">
    <property type="term" value="P:fucose metabolic process"/>
    <property type="evidence" value="ECO:0007669"/>
    <property type="project" value="InterPro"/>
</dbReference>
<organism evidence="8 9">
    <name type="scientific">Kineothrix alysoides</name>
    <dbReference type="NCBI Taxonomy" id="1469948"/>
    <lineage>
        <taxon>Bacteria</taxon>
        <taxon>Bacillati</taxon>
        <taxon>Bacillota</taxon>
        <taxon>Clostridia</taxon>
        <taxon>Lachnospirales</taxon>
        <taxon>Lachnospiraceae</taxon>
        <taxon>Kineothrix</taxon>
    </lineage>
</organism>
<dbReference type="PANTHER" id="PTHR10030:SF37">
    <property type="entry name" value="ALPHA-L-FUCOSIDASE-RELATED"/>
    <property type="match status" value="1"/>
</dbReference>
<evidence type="ECO:0000313" key="8">
    <source>
        <dbReference type="EMBL" id="TCL61184.1"/>
    </source>
</evidence>
<dbReference type="Gene3D" id="2.60.40.1180">
    <property type="entry name" value="Golgi alpha-mannosidase II"/>
    <property type="match status" value="1"/>
</dbReference>
<dbReference type="PANTHER" id="PTHR10030">
    <property type="entry name" value="ALPHA-L-FUCOSIDASE"/>
    <property type="match status" value="1"/>
</dbReference>
<dbReference type="RefSeq" id="WP_031391167.1">
    <property type="nucleotide sequence ID" value="NZ_JPNB01000002.1"/>
</dbReference>
<evidence type="ECO:0000259" key="7">
    <source>
        <dbReference type="Pfam" id="PF01120"/>
    </source>
</evidence>
<keyword evidence="4" id="KW-0732">Signal</keyword>
<dbReference type="SUPFAM" id="SSF51445">
    <property type="entry name" value="(Trans)glycosidases"/>
    <property type="match status" value="1"/>
</dbReference>
<dbReference type="InterPro" id="IPR017853">
    <property type="entry name" value="GH"/>
</dbReference>
<dbReference type="EC" id="3.2.1.51" evidence="3"/>
<dbReference type="Gene3D" id="3.20.20.80">
    <property type="entry name" value="Glycosidases"/>
    <property type="match status" value="1"/>
</dbReference>
<dbReference type="InterPro" id="IPR013780">
    <property type="entry name" value="Glyco_hydro_b"/>
</dbReference>
<feature type="domain" description="Glycoside hydrolase family 29 N-terminal" evidence="7">
    <location>
        <begin position="8"/>
        <end position="372"/>
    </location>
</feature>
<dbReference type="GO" id="GO:0004560">
    <property type="term" value="F:alpha-L-fucosidase activity"/>
    <property type="evidence" value="ECO:0007669"/>
    <property type="project" value="InterPro"/>
</dbReference>
<evidence type="ECO:0000313" key="9">
    <source>
        <dbReference type="Proteomes" id="UP000295718"/>
    </source>
</evidence>
<evidence type="ECO:0000256" key="1">
    <source>
        <dbReference type="ARBA" id="ARBA00004071"/>
    </source>
</evidence>
<dbReference type="Pfam" id="PF01120">
    <property type="entry name" value="Alpha_L_fucos"/>
    <property type="match status" value="1"/>
</dbReference>
<comment type="similarity">
    <text evidence="2">Belongs to the glycosyl hydrolase 29 family.</text>
</comment>
<dbReference type="GO" id="GO:0005764">
    <property type="term" value="C:lysosome"/>
    <property type="evidence" value="ECO:0007669"/>
    <property type="project" value="TreeGrafter"/>
</dbReference>
<evidence type="ECO:0000256" key="4">
    <source>
        <dbReference type="ARBA" id="ARBA00022729"/>
    </source>
</evidence>
<evidence type="ECO:0000256" key="3">
    <source>
        <dbReference type="ARBA" id="ARBA00012662"/>
    </source>
</evidence>
<protein>
    <recommendedName>
        <fullName evidence="3">alpha-L-fucosidase</fullName>
        <ecNumber evidence="3">3.2.1.51</ecNumber>
    </recommendedName>
</protein>
<name>A0A4R1R6I6_9FIRM</name>
<sequence>MNNKQFLSQIEAAIQSGPYSPTWSSLSKYEIPQWFKDAKFGIFIHWGLYSVPAFNNEWYSCNMYIQGTPEYQHHIDTYGPHKEFGYKDFIPMFTAEKFSAEEWITAFREAGAKYVVPVAEHHDGFQMYPSELSHFNAAEMGPKKDIIGSLKEEAEKQGLVFAASSHRAEHQWFMGNGKDFESDIKEPLERGDFYWPSVQQQPDQQDILSEPYPDEEYLEDWLLRTCELIDKYHPRLLYFDWWIQHEAYKEQVRKMAAYYYNRGAEYGFPVGICYKQESLAFGSGIVDVERGKLSEAKPYPWQTDTAIARNSWCYTETLDYKSGREIICYLCDVVSKNGSLLLNVGPKADGTIDSKDGDILKEIGQWLSVNGEAIYESRCWRFAEEGPTEEREGQFSDGQETVYTPQDFRFTAAHGNIYAICMSYPADGRVTIRSFYKERDLNKPVFQGILRRVSVLASEEEISFVRDELGLHFQTKTVKSDYPVVIKIEVE</sequence>
<dbReference type="Proteomes" id="UP000295718">
    <property type="component" value="Unassembled WGS sequence"/>
</dbReference>
<dbReference type="GO" id="GO:0016139">
    <property type="term" value="P:glycoside catabolic process"/>
    <property type="evidence" value="ECO:0007669"/>
    <property type="project" value="TreeGrafter"/>
</dbReference>
<evidence type="ECO:0000256" key="2">
    <source>
        <dbReference type="ARBA" id="ARBA00007951"/>
    </source>
</evidence>
<dbReference type="InterPro" id="IPR057739">
    <property type="entry name" value="Glyco_hydro_29_N"/>
</dbReference>
<evidence type="ECO:0000256" key="5">
    <source>
        <dbReference type="ARBA" id="ARBA00022801"/>
    </source>
</evidence>
<keyword evidence="9" id="KW-1185">Reference proteome</keyword>
<dbReference type="STRING" id="1469948.GCA_000732725_02488"/>
<keyword evidence="5" id="KW-0378">Hydrolase</keyword>
<dbReference type="EMBL" id="SLUO01000001">
    <property type="protein sequence ID" value="TCL61184.1"/>
    <property type="molecule type" value="Genomic_DNA"/>
</dbReference>